<keyword evidence="2" id="KW-1185">Reference proteome</keyword>
<name>A0ABU0M043_9BACT</name>
<comment type="caution">
    <text evidence="1">The sequence shown here is derived from an EMBL/GenBank/DDBJ whole genome shotgun (WGS) entry which is preliminary data.</text>
</comment>
<evidence type="ECO:0000313" key="2">
    <source>
        <dbReference type="Proteomes" id="UP001240643"/>
    </source>
</evidence>
<reference evidence="1" key="1">
    <citation type="submission" date="2023-07" db="EMBL/GenBank/DDBJ databases">
        <title>Genomic Encyclopedia of Type Strains, Phase IV (KMG-IV): sequencing the most valuable type-strain genomes for metagenomic binning, comparative biology and taxonomic classification.</title>
        <authorList>
            <person name="Goeker M."/>
        </authorList>
    </citation>
    <scope>NUCLEOTIDE SEQUENCE [LARGE SCALE GENOMIC DNA]</scope>
    <source>
        <strain evidence="1">DSM 21204</strain>
    </source>
</reference>
<organism evidence="1 2">
    <name type="scientific">Mycoplasmoides fastidiosum</name>
    <dbReference type="NCBI Taxonomy" id="92758"/>
    <lineage>
        <taxon>Bacteria</taxon>
        <taxon>Bacillati</taxon>
        <taxon>Mycoplasmatota</taxon>
        <taxon>Mycoplasmoidales</taxon>
        <taxon>Mycoplasmoidaceae</taxon>
        <taxon>Mycoplasmoides</taxon>
    </lineage>
</organism>
<protein>
    <submittedName>
        <fullName evidence="1">Uncharacterized protein</fullName>
    </submittedName>
</protein>
<sequence length="205" mass="23998">MTKPLILHQQYQDWICQIIIHQPDQIHLPVVVLSEFCLLKQQTLNLELFTGHPVYHLNFSPVNPNQEWTYPLLAHLVLEVLAELGLTKIILWCEGSSFILGALLTMVKNQIQQIFYWQPHIPHLTNFQHWQQLHKTNQQLGLNFLAPGLNQIVQWSLLNNSIPAYLITEVHDCLHQFQTQTLLNSAHNFYWISFQPQKIKSLIQT</sequence>
<proteinExistence type="predicted"/>
<dbReference type="EMBL" id="JAUSWO010000001">
    <property type="protein sequence ID" value="MDQ0514329.1"/>
    <property type="molecule type" value="Genomic_DNA"/>
</dbReference>
<evidence type="ECO:0000313" key="1">
    <source>
        <dbReference type="EMBL" id="MDQ0514329.1"/>
    </source>
</evidence>
<accession>A0ABU0M043</accession>
<dbReference type="Proteomes" id="UP001240643">
    <property type="component" value="Unassembled WGS sequence"/>
</dbReference>
<gene>
    <name evidence="1" type="ORF">J2Z62_000767</name>
</gene>
<dbReference type="RefSeq" id="WP_256547793.1">
    <property type="nucleotide sequence ID" value="NZ_CP101809.1"/>
</dbReference>